<dbReference type="AlphaFoldDB" id="A0A699VYD6"/>
<evidence type="ECO:0000313" key="1">
    <source>
        <dbReference type="EMBL" id="GFD36964.1"/>
    </source>
</evidence>
<sequence length="103" mass="11275">ARCILLAQHPHLTAWHRRANQQQAQAVAAEIGLLACAEDITLFLRRLVEREEVGQGHGKPFEQLFQRADRRADAVEFNQGDGAVGDTAASGQLSLGHLVAFPH</sequence>
<name>A0A699VYD6_TANCI</name>
<organism evidence="1">
    <name type="scientific">Tanacetum cinerariifolium</name>
    <name type="common">Dalmatian daisy</name>
    <name type="synonym">Chrysanthemum cinerariifolium</name>
    <dbReference type="NCBI Taxonomy" id="118510"/>
    <lineage>
        <taxon>Eukaryota</taxon>
        <taxon>Viridiplantae</taxon>
        <taxon>Streptophyta</taxon>
        <taxon>Embryophyta</taxon>
        <taxon>Tracheophyta</taxon>
        <taxon>Spermatophyta</taxon>
        <taxon>Magnoliopsida</taxon>
        <taxon>eudicotyledons</taxon>
        <taxon>Gunneridae</taxon>
        <taxon>Pentapetalae</taxon>
        <taxon>asterids</taxon>
        <taxon>campanulids</taxon>
        <taxon>Asterales</taxon>
        <taxon>Asteraceae</taxon>
        <taxon>Asteroideae</taxon>
        <taxon>Anthemideae</taxon>
        <taxon>Anthemidinae</taxon>
        <taxon>Tanacetum</taxon>
    </lineage>
</organism>
<protein>
    <submittedName>
        <fullName evidence="1">Uncharacterized protein</fullName>
    </submittedName>
</protein>
<reference evidence="1" key="1">
    <citation type="journal article" date="2019" name="Sci. Rep.">
        <title>Draft genome of Tanacetum cinerariifolium, the natural source of mosquito coil.</title>
        <authorList>
            <person name="Yamashiro T."/>
            <person name="Shiraishi A."/>
            <person name="Satake H."/>
            <person name="Nakayama K."/>
        </authorList>
    </citation>
    <scope>NUCLEOTIDE SEQUENCE</scope>
</reference>
<gene>
    <name evidence="1" type="ORF">Tci_908933</name>
</gene>
<accession>A0A699VYD6</accession>
<dbReference type="EMBL" id="BKCJ011478878">
    <property type="protein sequence ID" value="GFD36964.1"/>
    <property type="molecule type" value="Genomic_DNA"/>
</dbReference>
<feature type="non-terminal residue" evidence="1">
    <location>
        <position position="1"/>
    </location>
</feature>
<proteinExistence type="predicted"/>
<comment type="caution">
    <text evidence="1">The sequence shown here is derived from an EMBL/GenBank/DDBJ whole genome shotgun (WGS) entry which is preliminary data.</text>
</comment>